<dbReference type="KEGG" id="aram:KAR29_05295"/>
<dbReference type="InterPro" id="IPR006143">
    <property type="entry name" value="RND_pump_MFP"/>
</dbReference>
<dbReference type="GO" id="GO:0015562">
    <property type="term" value="F:efflux transmembrane transporter activity"/>
    <property type="evidence" value="ECO:0007669"/>
    <property type="project" value="TreeGrafter"/>
</dbReference>
<dbReference type="Gene3D" id="2.40.420.20">
    <property type="match status" value="1"/>
</dbReference>
<accession>A0A9Q7AQ97</accession>
<evidence type="ECO:0000313" key="3">
    <source>
        <dbReference type="EMBL" id="QTX33298.1"/>
    </source>
</evidence>
<dbReference type="RefSeq" id="WP_274374577.1">
    <property type="nucleotide sequence ID" value="NZ_CP072943.1"/>
</dbReference>
<evidence type="ECO:0000259" key="2">
    <source>
        <dbReference type="Pfam" id="PF25989"/>
    </source>
</evidence>
<name>A0A9Q7AQ97_9BACT</name>
<dbReference type="Gene3D" id="2.40.30.170">
    <property type="match status" value="1"/>
</dbReference>
<comment type="similarity">
    <text evidence="1">Belongs to the membrane fusion protein (MFP) (TC 8.A.1) family.</text>
</comment>
<dbReference type="GO" id="GO:1990281">
    <property type="term" value="C:efflux pump complex"/>
    <property type="evidence" value="ECO:0007669"/>
    <property type="project" value="TreeGrafter"/>
</dbReference>
<evidence type="ECO:0000313" key="4">
    <source>
        <dbReference type="Proteomes" id="UP000671879"/>
    </source>
</evidence>
<dbReference type="PANTHER" id="PTHR30469:SF15">
    <property type="entry name" value="HLYD FAMILY OF SECRETION PROTEINS"/>
    <property type="match status" value="1"/>
</dbReference>
<protein>
    <submittedName>
        <fullName evidence="3">Efflux RND transporter periplasmic adaptor subunit</fullName>
    </submittedName>
</protein>
<dbReference type="InterPro" id="IPR058637">
    <property type="entry name" value="YknX-like_C"/>
</dbReference>
<dbReference type="Gene3D" id="2.40.50.100">
    <property type="match status" value="1"/>
</dbReference>
<dbReference type="SUPFAM" id="SSF111369">
    <property type="entry name" value="HlyD-like secretion proteins"/>
    <property type="match status" value="1"/>
</dbReference>
<reference evidence="4" key="1">
    <citation type="submission" date="2021-04" db="EMBL/GenBank/DDBJ databases">
        <title>A novel Synergistetes isolate from a pyrite-forming mixed culture.</title>
        <authorList>
            <person name="Bunk B."/>
            <person name="Sproer C."/>
            <person name="Spring S."/>
            <person name="Pester M."/>
        </authorList>
    </citation>
    <scope>NUCLEOTIDE SEQUENCE [LARGE SCALE GENOMIC DNA]</scope>
    <source>
        <strain evidence="4">J.5.4.2-T.3.5.2</strain>
    </source>
</reference>
<dbReference type="AlphaFoldDB" id="A0A9Q7AQ97"/>
<dbReference type="Pfam" id="PF25989">
    <property type="entry name" value="YknX_C"/>
    <property type="match status" value="1"/>
</dbReference>
<dbReference type="Proteomes" id="UP000671879">
    <property type="component" value="Chromosome"/>
</dbReference>
<dbReference type="PANTHER" id="PTHR30469">
    <property type="entry name" value="MULTIDRUG RESISTANCE PROTEIN MDTA"/>
    <property type="match status" value="1"/>
</dbReference>
<dbReference type="EMBL" id="CP072943">
    <property type="protein sequence ID" value="QTX33298.1"/>
    <property type="molecule type" value="Genomic_DNA"/>
</dbReference>
<dbReference type="NCBIfam" id="TIGR01730">
    <property type="entry name" value="RND_mfp"/>
    <property type="match status" value="1"/>
</dbReference>
<feature type="domain" description="YknX-like C-terminal permuted SH3-like" evidence="2">
    <location>
        <begin position="286"/>
        <end position="352"/>
    </location>
</feature>
<dbReference type="Gene3D" id="1.10.287.470">
    <property type="entry name" value="Helix hairpin bin"/>
    <property type="match status" value="1"/>
</dbReference>
<gene>
    <name evidence="3" type="ORF">KAR29_05295</name>
</gene>
<proteinExistence type="inferred from homology"/>
<evidence type="ECO:0000256" key="1">
    <source>
        <dbReference type="ARBA" id="ARBA00009477"/>
    </source>
</evidence>
<keyword evidence="4" id="KW-1185">Reference proteome</keyword>
<organism evidence="3 4">
    <name type="scientific">Aminithiophilus ramosus</name>
    <dbReference type="NCBI Taxonomy" id="3029084"/>
    <lineage>
        <taxon>Bacteria</taxon>
        <taxon>Thermotogati</taxon>
        <taxon>Synergistota</taxon>
        <taxon>Synergistia</taxon>
        <taxon>Synergistales</taxon>
        <taxon>Aminithiophilaceae</taxon>
        <taxon>Aminithiophilus</taxon>
    </lineage>
</organism>
<sequence length="366" mass="40377">MKRATERRLQKGFWSLLFLAVACLVTYRVVVPHDREAPARSAAALRAEKGLPVRTWSVEALPWRRWKSAYGKVRAATVQEISSFLREVIVHVPVDVGEEVRPGEILVELSRQTQSAALKARLAEIGEAERDYRRRKALVEAGGMAGKELDTASVLLETLRSSLAEVRSTLERTRVRAQRRAVVVMRDAEVGEVAEGGRILLRLADLESLEVEALIAPGDLFAVGSGTRAEIIVDGPTVEGSVKRVDPEADEATGLYRAVVSLEGERFLRPGTYVEVRFLVDDRPDVVAVPYEAIRRESGRTYLFVVSGDRAFRRDFQAGSAQEGLVEIPAGLDVGEAVVVEGMDGLYDGARVWLDGDNEKPESDRE</sequence>